<name>A0A8T2RTL5_CERRI</name>
<organism evidence="1 2">
    <name type="scientific">Ceratopteris richardii</name>
    <name type="common">Triangle waterfern</name>
    <dbReference type="NCBI Taxonomy" id="49495"/>
    <lineage>
        <taxon>Eukaryota</taxon>
        <taxon>Viridiplantae</taxon>
        <taxon>Streptophyta</taxon>
        <taxon>Embryophyta</taxon>
        <taxon>Tracheophyta</taxon>
        <taxon>Polypodiopsida</taxon>
        <taxon>Polypodiidae</taxon>
        <taxon>Polypodiales</taxon>
        <taxon>Pteridineae</taxon>
        <taxon>Pteridaceae</taxon>
        <taxon>Parkerioideae</taxon>
        <taxon>Ceratopteris</taxon>
    </lineage>
</organism>
<gene>
    <name evidence="1" type="ORF">KP509_24G030100</name>
</gene>
<reference evidence="1" key="1">
    <citation type="submission" date="2021-08" db="EMBL/GenBank/DDBJ databases">
        <title>WGS assembly of Ceratopteris richardii.</title>
        <authorList>
            <person name="Marchant D.B."/>
            <person name="Chen G."/>
            <person name="Jenkins J."/>
            <person name="Shu S."/>
            <person name="Leebens-Mack J."/>
            <person name="Grimwood J."/>
            <person name="Schmutz J."/>
            <person name="Soltis P."/>
            <person name="Soltis D."/>
            <person name="Chen Z.-H."/>
        </authorList>
    </citation>
    <scope>NUCLEOTIDE SEQUENCE</scope>
    <source>
        <strain evidence="1">Whitten #5841</strain>
        <tissue evidence="1">Leaf</tissue>
    </source>
</reference>
<dbReference type="Proteomes" id="UP000825935">
    <property type="component" value="Chromosome 24"/>
</dbReference>
<dbReference type="EMBL" id="CM035429">
    <property type="protein sequence ID" value="KAH7299796.1"/>
    <property type="molecule type" value="Genomic_DNA"/>
</dbReference>
<protein>
    <submittedName>
        <fullName evidence="1">Uncharacterized protein</fullName>
    </submittedName>
</protein>
<evidence type="ECO:0000313" key="1">
    <source>
        <dbReference type="EMBL" id="KAH7299796.1"/>
    </source>
</evidence>
<evidence type="ECO:0000313" key="2">
    <source>
        <dbReference type="Proteomes" id="UP000825935"/>
    </source>
</evidence>
<keyword evidence="2" id="KW-1185">Reference proteome</keyword>
<comment type="caution">
    <text evidence="1">The sequence shown here is derived from an EMBL/GenBank/DDBJ whole genome shotgun (WGS) entry which is preliminary data.</text>
</comment>
<accession>A0A8T2RTL5</accession>
<sequence>MAPRVFPAGCAPATYSDKVGNAFSLSLFLPYASPRANSIKLNRRITSCSQTARRARSAHEPARHGHLVFSVLFGSFCHGGKHSNLSLSSASFLSFSRLSLSLSLSRVAGTTSLFLSF</sequence>
<dbReference type="AlphaFoldDB" id="A0A8T2RTL5"/>
<proteinExistence type="predicted"/>